<dbReference type="AlphaFoldDB" id="A0AAE1I7Q9"/>
<dbReference type="GeneID" id="87923666"/>
<evidence type="ECO:0000256" key="1">
    <source>
        <dbReference type="SAM" id="MobiDB-lite"/>
    </source>
</evidence>
<reference evidence="2" key="1">
    <citation type="submission" date="2023-11" db="EMBL/GenBank/DDBJ databases">
        <title>The genome sequences of three competitors of mushroom-forming fungi.</title>
        <authorList>
            <person name="Beijen E."/>
            <person name="Ohm R.A."/>
        </authorList>
    </citation>
    <scope>NUCLEOTIDE SEQUENCE</scope>
    <source>
        <strain evidence="2">CBS 100526</strain>
    </source>
</reference>
<evidence type="ECO:0000313" key="2">
    <source>
        <dbReference type="EMBL" id="KAK4064869.1"/>
    </source>
</evidence>
<accession>A0AAE1I7Q9</accession>
<dbReference type="Proteomes" id="UP001273209">
    <property type="component" value="Unassembled WGS sequence"/>
</dbReference>
<feature type="compositionally biased region" description="Polar residues" evidence="1">
    <location>
        <begin position="1"/>
        <end position="12"/>
    </location>
</feature>
<evidence type="ECO:0000313" key="3">
    <source>
        <dbReference type="Proteomes" id="UP001273209"/>
    </source>
</evidence>
<feature type="region of interest" description="Disordered" evidence="1">
    <location>
        <begin position="1"/>
        <end position="24"/>
    </location>
</feature>
<dbReference type="RefSeq" id="XP_062752168.1">
    <property type="nucleotide sequence ID" value="XM_062903762.1"/>
</dbReference>
<dbReference type="EMBL" id="JAWRVG010000046">
    <property type="protein sequence ID" value="KAK4064869.1"/>
    <property type="molecule type" value="Genomic_DNA"/>
</dbReference>
<comment type="caution">
    <text evidence="2">The sequence shown here is derived from an EMBL/GenBank/DDBJ whole genome shotgun (WGS) entry which is preliminary data.</text>
</comment>
<proteinExistence type="predicted"/>
<feature type="compositionally biased region" description="Basic and acidic residues" evidence="1">
    <location>
        <begin position="15"/>
        <end position="24"/>
    </location>
</feature>
<keyword evidence="3" id="KW-1185">Reference proteome</keyword>
<name>A0AAE1I7Q9_9HYPO</name>
<gene>
    <name evidence="2" type="ORF">Triagg1_8868</name>
</gene>
<sequence>MSSSGQTNQQAMDDSVQKKLAEEQRINDPVAMRNLAEDLYNFQIRDQIQFVALPQWRKYDRQAVRWVVSGPVKVPPWAPKK</sequence>
<protein>
    <submittedName>
        <fullName evidence="2">Uncharacterized protein</fullName>
    </submittedName>
</protein>
<organism evidence="2 3">
    <name type="scientific">Trichoderma aggressivum f. europaeum</name>
    <dbReference type="NCBI Taxonomy" id="173218"/>
    <lineage>
        <taxon>Eukaryota</taxon>
        <taxon>Fungi</taxon>
        <taxon>Dikarya</taxon>
        <taxon>Ascomycota</taxon>
        <taxon>Pezizomycotina</taxon>
        <taxon>Sordariomycetes</taxon>
        <taxon>Hypocreomycetidae</taxon>
        <taxon>Hypocreales</taxon>
        <taxon>Hypocreaceae</taxon>
        <taxon>Trichoderma</taxon>
    </lineage>
</organism>